<dbReference type="InterPro" id="IPR006656">
    <property type="entry name" value="Mopterin_OxRdtase"/>
</dbReference>
<keyword evidence="4" id="KW-0408">Iron</keyword>
<evidence type="ECO:0000256" key="3">
    <source>
        <dbReference type="ARBA" id="ARBA00023002"/>
    </source>
</evidence>
<dbReference type="Gene3D" id="3.40.228.10">
    <property type="entry name" value="Dimethylsulfoxide Reductase, domain 2"/>
    <property type="match status" value="1"/>
</dbReference>
<dbReference type="Gene3D" id="2.20.25.90">
    <property type="entry name" value="ADC-like domains"/>
    <property type="match status" value="1"/>
</dbReference>
<evidence type="ECO:0000256" key="5">
    <source>
        <dbReference type="ARBA" id="ARBA00023014"/>
    </source>
</evidence>
<dbReference type="PANTHER" id="PTHR43105:SF9">
    <property type="entry name" value="NADPH-FE(3+) OXIDOREDUCTASE SUBUNIT ALPHA"/>
    <property type="match status" value="1"/>
</dbReference>
<dbReference type="InterPro" id="IPR006657">
    <property type="entry name" value="MoPterin_dinucl-bd_dom"/>
</dbReference>
<dbReference type="EMBL" id="JBHRTQ010000008">
    <property type="protein sequence ID" value="MFC3174615.1"/>
    <property type="molecule type" value="Genomic_DNA"/>
</dbReference>
<dbReference type="Pfam" id="PF00384">
    <property type="entry name" value="Molybdopterin"/>
    <property type="match status" value="1"/>
</dbReference>
<evidence type="ECO:0000256" key="1">
    <source>
        <dbReference type="ARBA" id="ARBA00022485"/>
    </source>
</evidence>
<dbReference type="SUPFAM" id="SSF53706">
    <property type="entry name" value="Formate dehydrogenase/DMSO reductase, domains 1-3"/>
    <property type="match status" value="1"/>
</dbReference>
<keyword evidence="8" id="KW-1185">Reference proteome</keyword>
<dbReference type="PROSITE" id="PS00551">
    <property type="entry name" value="MOLYBDOPTERIN_PROK_1"/>
    <property type="match status" value="1"/>
</dbReference>
<dbReference type="InterPro" id="IPR006963">
    <property type="entry name" value="Mopterin_OxRdtase_4Fe-4S_dom"/>
</dbReference>
<dbReference type="PROSITE" id="PS51669">
    <property type="entry name" value="4FE4S_MOW_BIS_MGD"/>
    <property type="match status" value="1"/>
</dbReference>
<reference evidence="8" key="1">
    <citation type="journal article" date="2019" name="Int. J. Syst. Evol. Microbiol.">
        <title>The Global Catalogue of Microorganisms (GCM) 10K type strain sequencing project: providing services to taxonomists for standard genome sequencing and annotation.</title>
        <authorList>
            <consortium name="The Broad Institute Genomics Platform"/>
            <consortium name="The Broad Institute Genome Sequencing Center for Infectious Disease"/>
            <person name="Wu L."/>
            <person name="Ma J."/>
        </authorList>
    </citation>
    <scope>NUCLEOTIDE SEQUENCE [LARGE SCALE GENOMIC DNA]</scope>
    <source>
        <strain evidence="8">KCTC 42984</strain>
    </source>
</reference>
<evidence type="ECO:0000256" key="4">
    <source>
        <dbReference type="ARBA" id="ARBA00023004"/>
    </source>
</evidence>
<organism evidence="7 8">
    <name type="scientific">Novosphingobium bradum</name>
    <dbReference type="NCBI Taxonomy" id="1737444"/>
    <lineage>
        <taxon>Bacteria</taxon>
        <taxon>Pseudomonadati</taxon>
        <taxon>Pseudomonadota</taxon>
        <taxon>Alphaproteobacteria</taxon>
        <taxon>Sphingomonadales</taxon>
        <taxon>Sphingomonadaceae</taxon>
        <taxon>Novosphingobium</taxon>
    </lineage>
</organism>
<evidence type="ECO:0000313" key="7">
    <source>
        <dbReference type="EMBL" id="MFC3174615.1"/>
    </source>
</evidence>
<gene>
    <name evidence="7" type="ORF">ACFOD9_10160</name>
</gene>
<keyword evidence="3" id="KW-0560">Oxidoreductase</keyword>
<dbReference type="Gene3D" id="3.40.50.740">
    <property type="match status" value="1"/>
</dbReference>
<accession>A0ABV7IPK7</accession>
<dbReference type="SUPFAM" id="SSF50692">
    <property type="entry name" value="ADC-like"/>
    <property type="match status" value="1"/>
</dbReference>
<dbReference type="SMART" id="SM00926">
    <property type="entry name" value="Molybdop_Fe4S4"/>
    <property type="match status" value="1"/>
</dbReference>
<proteinExistence type="predicted"/>
<dbReference type="Pfam" id="PF04879">
    <property type="entry name" value="Molybdop_Fe4S4"/>
    <property type="match status" value="1"/>
</dbReference>
<dbReference type="InterPro" id="IPR050123">
    <property type="entry name" value="Prok_molybdopt-oxidoreductase"/>
</dbReference>
<keyword evidence="2" id="KW-0479">Metal-binding</keyword>
<evidence type="ECO:0000313" key="8">
    <source>
        <dbReference type="Proteomes" id="UP001595604"/>
    </source>
</evidence>
<protein>
    <submittedName>
        <fullName evidence="7">Molybdopterin-dependent oxidoreductase</fullName>
    </submittedName>
</protein>
<dbReference type="RefSeq" id="WP_379510000.1">
    <property type="nucleotide sequence ID" value="NZ_JBHRTQ010000008.1"/>
</dbReference>
<dbReference type="InterPro" id="IPR009010">
    <property type="entry name" value="Asp_de-COase-like_dom_sf"/>
</dbReference>
<dbReference type="PANTHER" id="PTHR43105">
    <property type="entry name" value="RESPIRATORY NITRATE REDUCTASE"/>
    <property type="match status" value="1"/>
</dbReference>
<comment type="caution">
    <text evidence="7">The sequence shown here is derived from an EMBL/GenBank/DDBJ whole genome shotgun (WGS) entry which is preliminary data.</text>
</comment>
<keyword evidence="1" id="KW-0004">4Fe-4S</keyword>
<dbReference type="InterPro" id="IPR027467">
    <property type="entry name" value="MopterinOxRdtase_cofactor_BS"/>
</dbReference>
<feature type="domain" description="4Fe-4S Mo/W bis-MGD-type" evidence="6">
    <location>
        <begin position="1"/>
        <end position="56"/>
    </location>
</feature>
<evidence type="ECO:0000256" key="2">
    <source>
        <dbReference type="ARBA" id="ARBA00022723"/>
    </source>
</evidence>
<sequence>MILKSFCRICTSNCGLDVEVEGDQVIAVRGDEDSPLTAGYTCSKGRAAGELQAREDRLLHPMIGREAGQRRATWDEALDDLAAKLNRIIAESGPDAVGIFLGGGCYLDSAAYTAQRTMREALGTRSFYSDMSIDVMSKGVVGEMVGGVACMPRPDFGRTRMIVYVGTNPVVSHGHTSMLNSPTQRLREFTANGEVWVLDARKTETAARATRHLHVKAGTDYAVLAYLIRELLRDGADREYLAAHAQDVDKLAAVVEPFTAAHVARLSGLAEDDLADFLAAVRRNGRLSVESGTGISLSPAGNLTAWMSLCLMIVTGSIDREGGAWCNPGFFLQMDRMSIPPAPPEGWRIPGPKSRPELVTVAGEFVCAAMPDEIEQGNLRAMINLSGHMLTCIPGSDRLERALRGLEVFATIEILDNSVTRLSTHALPAKHQLERPDVSLAVDPSFSEVAAYYSKACVPARGEARSYWWILAELGRRMGRDFFPGVDPATATDDEVVALIAARGRRPVDTSGQCSYTVAQERIYGWVTPNVDRIGGWRLAPDRLIEQLRQMPPAPPLVMISGRQLHQHNSRKVPHNRDVAAIFVNPEDARALGFADGERAILRSAHGEIDGNVKYDPRLVRGACHVPHGWQGQYNVNTITSTDDVDSITGMPVMSNLPVELVKVPVAEAVAEAVA</sequence>
<keyword evidence="5" id="KW-0411">Iron-sulfur</keyword>
<name>A0ABV7IPK7_9SPHN</name>
<dbReference type="Gene3D" id="2.40.40.20">
    <property type="match status" value="1"/>
</dbReference>
<dbReference type="Pfam" id="PF01568">
    <property type="entry name" value="Molydop_binding"/>
    <property type="match status" value="1"/>
</dbReference>
<evidence type="ECO:0000259" key="6">
    <source>
        <dbReference type="PROSITE" id="PS51669"/>
    </source>
</evidence>
<dbReference type="Proteomes" id="UP001595604">
    <property type="component" value="Unassembled WGS sequence"/>
</dbReference>